<dbReference type="Pfam" id="PF04909">
    <property type="entry name" value="Amidohydro_2"/>
    <property type="match status" value="1"/>
</dbReference>
<accession>A0A4R5B8B0</accession>
<organism evidence="4 5">
    <name type="scientific">Actinomadura darangshiensis</name>
    <dbReference type="NCBI Taxonomy" id="705336"/>
    <lineage>
        <taxon>Bacteria</taxon>
        <taxon>Bacillati</taxon>
        <taxon>Actinomycetota</taxon>
        <taxon>Actinomycetes</taxon>
        <taxon>Streptosporangiales</taxon>
        <taxon>Thermomonosporaceae</taxon>
        <taxon>Actinomadura</taxon>
    </lineage>
</organism>
<name>A0A4R5B8B0_9ACTN</name>
<dbReference type="AlphaFoldDB" id="A0A4R5B8B0"/>
<feature type="domain" description="Amidohydrolase-related" evidence="3">
    <location>
        <begin position="160"/>
        <end position="405"/>
    </location>
</feature>
<keyword evidence="1" id="KW-0456">Lyase</keyword>
<keyword evidence="5" id="KW-1185">Reference proteome</keyword>
<dbReference type="Proteomes" id="UP000295578">
    <property type="component" value="Unassembled WGS sequence"/>
</dbReference>
<feature type="compositionally biased region" description="Basic residues" evidence="2">
    <location>
        <begin position="13"/>
        <end position="25"/>
    </location>
</feature>
<feature type="compositionally biased region" description="Basic residues" evidence="2">
    <location>
        <begin position="61"/>
        <end position="116"/>
    </location>
</feature>
<evidence type="ECO:0000259" key="3">
    <source>
        <dbReference type="Pfam" id="PF04909"/>
    </source>
</evidence>
<dbReference type="SUPFAM" id="SSF51556">
    <property type="entry name" value="Metallo-dependent hydrolases"/>
    <property type="match status" value="1"/>
</dbReference>
<dbReference type="InterPro" id="IPR032466">
    <property type="entry name" value="Metal_Hydrolase"/>
</dbReference>
<dbReference type="OrthoDB" id="1407586at2"/>
<feature type="compositionally biased region" description="Basic residues" evidence="2">
    <location>
        <begin position="128"/>
        <end position="140"/>
    </location>
</feature>
<evidence type="ECO:0000313" key="5">
    <source>
        <dbReference type="Proteomes" id="UP000295578"/>
    </source>
</evidence>
<dbReference type="PANTHER" id="PTHR21240">
    <property type="entry name" value="2-AMINO-3-CARBOXYLMUCONATE-6-SEMIALDEHYDE DECARBOXYLASE"/>
    <property type="match status" value="1"/>
</dbReference>
<dbReference type="InterPro" id="IPR006680">
    <property type="entry name" value="Amidohydro-rel"/>
</dbReference>
<comment type="caution">
    <text evidence="4">The sequence shown here is derived from an EMBL/GenBank/DDBJ whole genome shotgun (WGS) entry which is preliminary data.</text>
</comment>
<evidence type="ECO:0000256" key="1">
    <source>
        <dbReference type="ARBA" id="ARBA00023239"/>
    </source>
</evidence>
<feature type="region of interest" description="Disordered" evidence="2">
    <location>
        <begin position="1"/>
        <end position="142"/>
    </location>
</feature>
<gene>
    <name evidence="4" type="ORF">E1293_18810</name>
</gene>
<dbReference type="Gene3D" id="3.20.20.140">
    <property type="entry name" value="Metal-dependent hydrolases"/>
    <property type="match status" value="1"/>
</dbReference>
<feature type="compositionally biased region" description="Low complexity" evidence="2">
    <location>
        <begin position="40"/>
        <end position="53"/>
    </location>
</feature>
<sequence length="433" mass="48916">MRPRTRPADPLPHHARHPRRRLLHRARQDAARPARPVRPRPASAAGAVPGPYRAHPDDRRRPGRRAARHRRTRPRAGRQRGQRRPALRRRARRRGRRLPRRRQRVRAVRRVRRRAPHPLPGPSAGRRGGPRGRRRRRRRPGVPALVPALRRAPHPGGCLIDFHTHCQRPEHWGHEWDDHWKPVYGQGAHEFTVADYDRAMADVTAACVFGIRATAAGILTPNAYTEEFCAESTTETIGFMALDPTDPDVLDQLADGVARGLRGIKLYPVLALFDPRSTAYDAFYRAAADAGLVVLWHMGATPSPAGDLSVSNPLVVDDVARRHPDLVQIIAHLGHPWQRETIVTLRKNRRVYSDVSAVWARPMDGYLALARAQEWDVVDRLVFGSDFPLWTPAEAVAGLHEMVGQRPSGFPEIRKETVEWLLDGDPRPQMGLA</sequence>
<dbReference type="EMBL" id="SMKY01000079">
    <property type="protein sequence ID" value="TDD81323.1"/>
    <property type="molecule type" value="Genomic_DNA"/>
</dbReference>
<dbReference type="GO" id="GO:0016787">
    <property type="term" value="F:hydrolase activity"/>
    <property type="evidence" value="ECO:0007669"/>
    <property type="project" value="InterPro"/>
</dbReference>
<evidence type="ECO:0000256" key="2">
    <source>
        <dbReference type="SAM" id="MobiDB-lite"/>
    </source>
</evidence>
<proteinExistence type="predicted"/>
<dbReference type="CDD" id="cd01292">
    <property type="entry name" value="metallo-dependent_hydrolases"/>
    <property type="match status" value="1"/>
</dbReference>
<protein>
    <recommendedName>
        <fullName evidence="3">Amidohydrolase-related domain-containing protein</fullName>
    </recommendedName>
</protein>
<dbReference type="InterPro" id="IPR032465">
    <property type="entry name" value="ACMSD"/>
</dbReference>
<dbReference type="GO" id="GO:0016831">
    <property type="term" value="F:carboxy-lyase activity"/>
    <property type="evidence" value="ECO:0007669"/>
    <property type="project" value="InterPro"/>
</dbReference>
<reference evidence="4 5" key="1">
    <citation type="submission" date="2019-03" db="EMBL/GenBank/DDBJ databases">
        <title>Draft genome sequences of novel Actinobacteria.</title>
        <authorList>
            <person name="Sahin N."/>
            <person name="Ay H."/>
            <person name="Saygin H."/>
        </authorList>
    </citation>
    <scope>NUCLEOTIDE SEQUENCE [LARGE SCALE GENOMIC DNA]</scope>
    <source>
        <strain evidence="4 5">DSM 45941</strain>
    </source>
</reference>
<evidence type="ECO:0000313" key="4">
    <source>
        <dbReference type="EMBL" id="TDD81323.1"/>
    </source>
</evidence>